<dbReference type="NCBIfam" id="TIGR02937">
    <property type="entry name" value="sigma70-ECF"/>
    <property type="match status" value="1"/>
</dbReference>
<dbReference type="Proteomes" id="UP000218767">
    <property type="component" value="Unassembled WGS sequence"/>
</dbReference>
<keyword evidence="3" id="KW-0731">Sigma factor</keyword>
<dbReference type="SUPFAM" id="SSF88659">
    <property type="entry name" value="Sigma3 and sigma4 domains of RNA polymerase sigma factors"/>
    <property type="match status" value="1"/>
</dbReference>
<feature type="domain" description="RNA polymerase sigma factor 70 region 4 type 2" evidence="7">
    <location>
        <begin position="128"/>
        <end position="180"/>
    </location>
</feature>
<evidence type="ECO:0000256" key="3">
    <source>
        <dbReference type="ARBA" id="ARBA00023082"/>
    </source>
</evidence>
<sequence length="190" mass="22126">MSSILSSLLGKDRTKDSILHDLIERERKKLVRYVQSLLRETADMDAEDLVQDVLLRILERVDSPVTIENTTAYMYRSLRNRVIDYRRTQKPTQSINTEIGENGESLIDLLQDHKPNVIELLQTEQGKRELFEALEYLSKIEKQVIIAHELEGASFKEITTLLEVPQNTLLSHKSRAMQKLRKYFLDREGD</sequence>
<comment type="caution">
    <text evidence="8">The sequence shown here is derived from an EMBL/GenBank/DDBJ whole genome shotgun (WGS) entry which is preliminary data.</text>
</comment>
<dbReference type="Pfam" id="PF04542">
    <property type="entry name" value="Sigma70_r2"/>
    <property type="match status" value="1"/>
</dbReference>
<evidence type="ECO:0000313" key="8">
    <source>
        <dbReference type="EMBL" id="PCI74923.1"/>
    </source>
</evidence>
<evidence type="ECO:0000259" key="6">
    <source>
        <dbReference type="Pfam" id="PF04542"/>
    </source>
</evidence>
<dbReference type="InterPro" id="IPR014284">
    <property type="entry name" value="RNA_pol_sigma-70_dom"/>
</dbReference>
<dbReference type="PANTHER" id="PTHR43133:SF8">
    <property type="entry name" value="RNA POLYMERASE SIGMA FACTOR HI_1459-RELATED"/>
    <property type="match status" value="1"/>
</dbReference>
<evidence type="ECO:0000256" key="2">
    <source>
        <dbReference type="ARBA" id="ARBA00023015"/>
    </source>
</evidence>
<dbReference type="Pfam" id="PF08281">
    <property type="entry name" value="Sigma70_r4_2"/>
    <property type="match status" value="1"/>
</dbReference>
<keyword evidence="5" id="KW-0804">Transcription</keyword>
<dbReference type="EMBL" id="NVUL01000088">
    <property type="protein sequence ID" value="PCI74923.1"/>
    <property type="molecule type" value="Genomic_DNA"/>
</dbReference>
<gene>
    <name evidence="8" type="ORF">COB20_14145</name>
</gene>
<dbReference type="InterPro" id="IPR007627">
    <property type="entry name" value="RNA_pol_sigma70_r2"/>
</dbReference>
<dbReference type="PANTHER" id="PTHR43133">
    <property type="entry name" value="RNA POLYMERASE ECF-TYPE SIGMA FACTO"/>
    <property type="match status" value="1"/>
</dbReference>
<dbReference type="AlphaFoldDB" id="A0A2A4WX70"/>
<protein>
    <recommendedName>
        <fullName evidence="10">RNA polymerase subunit sigma-24</fullName>
    </recommendedName>
</protein>
<evidence type="ECO:0008006" key="10">
    <source>
        <dbReference type="Google" id="ProtNLM"/>
    </source>
</evidence>
<evidence type="ECO:0000259" key="7">
    <source>
        <dbReference type="Pfam" id="PF08281"/>
    </source>
</evidence>
<evidence type="ECO:0000256" key="5">
    <source>
        <dbReference type="ARBA" id="ARBA00023163"/>
    </source>
</evidence>
<organism evidence="8 9">
    <name type="scientific">SAR86 cluster bacterium</name>
    <dbReference type="NCBI Taxonomy" id="2030880"/>
    <lineage>
        <taxon>Bacteria</taxon>
        <taxon>Pseudomonadati</taxon>
        <taxon>Pseudomonadota</taxon>
        <taxon>Gammaproteobacteria</taxon>
        <taxon>SAR86 cluster</taxon>
    </lineage>
</organism>
<name>A0A2A4WX70_9GAMM</name>
<dbReference type="Gene3D" id="1.10.10.10">
    <property type="entry name" value="Winged helix-like DNA-binding domain superfamily/Winged helix DNA-binding domain"/>
    <property type="match status" value="1"/>
</dbReference>
<dbReference type="GO" id="GO:0006352">
    <property type="term" value="P:DNA-templated transcription initiation"/>
    <property type="evidence" value="ECO:0007669"/>
    <property type="project" value="InterPro"/>
</dbReference>
<evidence type="ECO:0000313" key="9">
    <source>
        <dbReference type="Proteomes" id="UP000218767"/>
    </source>
</evidence>
<dbReference type="InterPro" id="IPR036388">
    <property type="entry name" value="WH-like_DNA-bd_sf"/>
</dbReference>
<keyword evidence="2" id="KW-0805">Transcription regulation</keyword>
<dbReference type="GO" id="GO:0003677">
    <property type="term" value="F:DNA binding"/>
    <property type="evidence" value="ECO:0007669"/>
    <property type="project" value="UniProtKB-KW"/>
</dbReference>
<evidence type="ECO:0000256" key="1">
    <source>
        <dbReference type="ARBA" id="ARBA00010641"/>
    </source>
</evidence>
<dbReference type="SUPFAM" id="SSF88946">
    <property type="entry name" value="Sigma2 domain of RNA polymerase sigma factors"/>
    <property type="match status" value="1"/>
</dbReference>
<feature type="domain" description="RNA polymerase sigma-70 region 2" evidence="6">
    <location>
        <begin position="22"/>
        <end position="90"/>
    </location>
</feature>
<accession>A0A2A4WX70</accession>
<keyword evidence="4" id="KW-0238">DNA-binding</keyword>
<dbReference type="GO" id="GO:0016987">
    <property type="term" value="F:sigma factor activity"/>
    <property type="evidence" value="ECO:0007669"/>
    <property type="project" value="UniProtKB-KW"/>
</dbReference>
<proteinExistence type="inferred from homology"/>
<dbReference type="InterPro" id="IPR013249">
    <property type="entry name" value="RNA_pol_sigma70_r4_t2"/>
</dbReference>
<comment type="similarity">
    <text evidence="1">Belongs to the sigma-70 factor family. ECF subfamily.</text>
</comment>
<dbReference type="InterPro" id="IPR013325">
    <property type="entry name" value="RNA_pol_sigma_r2"/>
</dbReference>
<dbReference type="InterPro" id="IPR039425">
    <property type="entry name" value="RNA_pol_sigma-70-like"/>
</dbReference>
<dbReference type="Gene3D" id="1.10.1740.10">
    <property type="match status" value="1"/>
</dbReference>
<dbReference type="InterPro" id="IPR013324">
    <property type="entry name" value="RNA_pol_sigma_r3/r4-like"/>
</dbReference>
<evidence type="ECO:0000256" key="4">
    <source>
        <dbReference type="ARBA" id="ARBA00023125"/>
    </source>
</evidence>
<reference evidence="9" key="1">
    <citation type="submission" date="2017-08" db="EMBL/GenBank/DDBJ databases">
        <title>A dynamic microbial community with high functional redundancy inhabits the cold, oxic subseafloor aquifer.</title>
        <authorList>
            <person name="Tully B.J."/>
            <person name="Wheat C.G."/>
            <person name="Glazer B.T."/>
            <person name="Huber J.A."/>
        </authorList>
    </citation>
    <scope>NUCLEOTIDE SEQUENCE [LARGE SCALE GENOMIC DNA]</scope>
</reference>